<comment type="subunit">
    <text evidence="11">Component of the mitochondrial contact site and cristae organizing system (MICOS) complex.</text>
</comment>
<dbReference type="EMBL" id="CAWUHB010000006">
    <property type="protein sequence ID" value="CAK7213300.1"/>
    <property type="molecule type" value="Genomic_DNA"/>
</dbReference>
<proteinExistence type="inferred from homology"/>
<keyword evidence="7 11" id="KW-0496">Mitochondrion</keyword>
<gene>
    <name evidence="12" type="ORF">SCUCBS95973_001757</name>
</gene>
<evidence type="ECO:0000256" key="4">
    <source>
        <dbReference type="ARBA" id="ARBA00018170"/>
    </source>
</evidence>
<evidence type="ECO:0000313" key="12">
    <source>
        <dbReference type="EMBL" id="CAK7213300.1"/>
    </source>
</evidence>
<name>A0ABP0B1A5_9PEZI</name>
<dbReference type="Proteomes" id="UP001642405">
    <property type="component" value="Unassembled WGS sequence"/>
</dbReference>
<keyword evidence="13" id="KW-1185">Reference proteome</keyword>
<dbReference type="Pfam" id="PF17050">
    <property type="entry name" value="AIM5"/>
    <property type="match status" value="1"/>
</dbReference>
<evidence type="ECO:0000256" key="11">
    <source>
        <dbReference type="RuleBase" id="RU363010"/>
    </source>
</evidence>
<evidence type="ECO:0000256" key="7">
    <source>
        <dbReference type="ARBA" id="ARBA00023128"/>
    </source>
</evidence>
<organism evidence="12 13">
    <name type="scientific">Sporothrix curviconia</name>
    <dbReference type="NCBI Taxonomy" id="1260050"/>
    <lineage>
        <taxon>Eukaryota</taxon>
        <taxon>Fungi</taxon>
        <taxon>Dikarya</taxon>
        <taxon>Ascomycota</taxon>
        <taxon>Pezizomycotina</taxon>
        <taxon>Sordariomycetes</taxon>
        <taxon>Sordariomycetidae</taxon>
        <taxon>Ophiostomatales</taxon>
        <taxon>Ophiostomataceae</taxon>
        <taxon>Sporothrix</taxon>
    </lineage>
</organism>
<comment type="function">
    <text evidence="1 11">Component of the MICOS complex, a large protein complex of the mitochondrial inner membrane that plays crucial roles in the maintenance of crista junctions, inner membrane architecture, and formation of contact sites to the outer membrane.</text>
</comment>
<keyword evidence="5" id="KW-0812">Transmembrane</keyword>
<comment type="subcellular location">
    <subcellularLocation>
        <location evidence="2">Membrane</location>
    </subcellularLocation>
    <subcellularLocation>
        <location evidence="11">Mitochondrion inner membrane</location>
        <topology evidence="11">Single-pass membrane protein</topology>
    </subcellularLocation>
</comment>
<comment type="caution">
    <text evidence="12">The sequence shown here is derived from an EMBL/GenBank/DDBJ whole genome shotgun (WGS) entry which is preliminary data.</text>
</comment>
<comment type="similarity">
    <text evidence="3 11">Belongs to the MICOS complex subunit Mic12 family.</text>
</comment>
<evidence type="ECO:0000256" key="1">
    <source>
        <dbReference type="ARBA" id="ARBA00002689"/>
    </source>
</evidence>
<evidence type="ECO:0000256" key="2">
    <source>
        <dbReference type="ARBA" id="ARBA00004370"/>
    </source>
</evidence>
<sequence length="251" mass="26589">MGFITGFTGGVTLTLSAAYLTVLAHQRHRQRQCDVLRANTTVLRALALSDPITAARLASPHAAAAALETSADLSAAAAAQEFYYPSKTEPSRQPRTSFAEELKTRWNMEIEGAVRKVQTTDWVEVRENAEDRFAQLWYQAFGGEDPAIAAAARASAAAAAAKQQLAAVAEAANARASEAAAAAKSAAGRAVDKSREVLAIETDKAKTAAAQASGKVNDVELALQQRYAGGDAGRMKKSVGELLDERYKHTA</sequence>
<evidence type="ECO:0000256" key="9">
    <source>
        <dbReference type="ARBA" id="ARBA00032159"/>
    </source>
</evidence>
<dbReference type="InterPro" id="IPR031463">
    <property type="entry name" value="Mic12"/>
</dbReference>
<evidence type="ECO:0000256" key="10">
    <source>
        <dbReference type="ARBA" id="ARBA00032985"/>
    </source>
</evidence>
<evidence type="ECO:0000256" key="3">
    <source>
        <dbReference type="ARBA" id="ARBA00009188"/>
    </source>
</evidence>
<accession>A0ABP0B1A5</accession>
<keyword evidence="8" id="KW-0472">Membrane</keyword>
<evidence type="ECO:0000256" key="8">
    <source>
        <dbReference type="ARBA" id="ARBA00023136"/>
    </source>
</evidence>
<keyword evidence="6" id="KW-1133">Transmembrane helix</keyword>
<evidence type="ECO:0000256" key="6">
    <source>
        <dbReference type="ARBA" id="ARBA00022989"/>
    </source>
</evidence>
<reference evidence="12 13" key="1">
    <citation type="submission" date="2024-01" db="EMBL/GenBank/DDBJ databases">
        <authorList>
            <person name="Allen C."/>
            <person name="Tagirdzhanova G."/>
        </authorList>
    </citation>
    <scope>NUCLEOTIDE SEQUENCE [LARGE SCALE GENOMIC DNA]</scope>
</reference>
<protein>
    <recommendedName>
        <fullName evidence="4 11">MICOS complex subunit MIC12</fullName>
    </recommendedName>
    <alternativeName>
        <fullName evidence="10 11">Altered inheritance of mitochondria protein 5, mitochondrial</fullName>
    </alternativeName>
    <alternativeName>
        <fullName evidence="9 11">Found in mitochondrial proteome protein 51</fullName>
    </alternativeName>
</protein>
<keyword evidence="11" id="KW-0999">Mitochondrion inner membrane</keyword>
<evidence type="ECO:0000313" key="13">
    <source>
        <dbReference type="Proteomes" id="UP001642405"/>
    </source>
</evidence>
<evidence type="ECO:0000256" key="5">
    <source>
        <dbReference type="ARBA" id="ARBA00022692"/>
    </source>
</evidence>